<dbReference type="InterPro" id="IPR011990">
    <property type="entry name" value="TPR-like_helical_dom_sf"/>
</dbReference>
<gene>
    <name evidence="5" type="ORF">MOV92_17880</name>
</gene>
<dbReference type="Gene3D" id="1.25.40.10">
    <property type="entry name" value="Tetratricopeptide repeat domain"/>
    <property type="match status" value="2"/>
</dbReference>
<evidence type="ECO:0000313" key="5">
    <source>
        <dbReference type="EMBL" id="UNP28350.1"/>
    </source>
</evidence>
<evidence type="ECO:0000256" key="3">
    <source>
        <dbReference type="PROSITE-ProRule" id="PRU00339"/>
    </source>
</evidence>
<accession>A0ABY3X9R1</accession>
<dbReference type="PANTHER" id="PTHR44858">
    <property type="entry name" value="TETRATRICOPEPTIDE REPEAT PROTEIN 6"/>
    <property type="match status" value="1"/>
</dbReference>
<feature type="repeat" description="TPR" evidence="3">
    <location>
        <begin position="421"/>
        <end position="454"/>
    </location>
</feature>
<dbReference type="RefSeq" id="WP_057943948.1">
    <property type="nucleotide sequence ID" value="NZ_CP011131.1"/>
</dbReference>
<keyword evidence="1" id="KW-0677">Repeat</keyword>
<evidence type="ECO:0000256" key="2">
    <source>
        <dbReference type="ARBA" id="ARBA00022803"/>
    </source>
</evidence>
<dbReference type="SMART" id="SM00028">
    <property type="entry name" value="TPR"/>
    <property type="match status" value="5"/>
</dbReference>
<evidence type="ECO:0000256" key="4">
    <source>
        <dbReference type="SAM" id="MobiDB-lite"/>
    </source>
</evidence>
<keyword evidence="2 3" id="KW-0802">TPR repeat</keyword>
<evidence type="ECO:0000256" key="1">
    <source>
        <dbReference type="ARBA" id="ARBA00022737"/>
    </source>
</evidence>
<dbReference type="SUPFAM" id="SSF48452">
    <property type="entry name" value="TPR-like"/>
    <property type="match status" value="2"/>
</dbReference>
<sequence length="624" mass="70232">MNLAVGDTGLQRLLRLHPANAGPAAANPARVLEIDADFARDGTWAGARELAERAYLELLEHGREDLIDAHNAELHMALPLHRERIPLKYACLTDTARDAERTRNFPLDRAYRLVHGLVGLVLDWKQAVAPGESWLVLVRQYDHAQHLATRLFAELARRAARRGEIAVIIDSALDHAELGRRAPGLQTSLASDELRARPAPSRAGAPGEAEGAALEAELARGGALDWEINAPRLLAHHLSRGESLAAAQVALRALCLCNHYGYYHESASFADTVLPHFDEMVGDDEDARWNYLGNIFQGMVTTDAEVRALRLILDLAEPRLTRRELRAKMHYLLSMIYLRYSKKPDLALAEHYILLAAADIDAARGEIPDADQTFLKVFIDNGLAFLRVRQGRPQDALALCQEGYALLTRELGEDRHTLHRSVLQYNTAQVYVMLDRTEDALVHYRKSIEMDPYYSEYYNESANILQREERFEEALELYESAARYSAPYPEVHFNRGVCHSRLSEWEQALAFFELSLELNPAQPEIHVLRAEIHEELDDAERALADYDAAIALAADSVPARVNRAVMHFGRGRYDLALSDMDHVIAIDGGQAGHYENRAEIHKAMRQDELYRLDLDRAEACRETA</sequence>
<dbReference type="EMBL" id="CP093547">
    <property type="protein sequence ID" value="UNP28350.1"/>
    <property type="molecule type" value="Genomic_DNA"/>
</dbReference>
<dbReference type="PROSITE" id="PS50005">
    <property type="entry name" value="TPR"/>
    <property type="match status" value="2"/>
</dbReference>
<dbReference type="InterPro" id="IPR019734">
    <property type="entry name" value="TPR_rpt"/>
</dbReference>
<proteinExistence type="predicted"/>
<dbReference type="Pfam" id="PF13432">
    <property type="entry name" value="TPR_16"/>
    <property type="match status" value="2"/>
</dbReference>
<keyword evidence="6" id="KW-1185">Reference proteome</keyword>
<dbReference type="PANTHER" id="PTHR44858:SF1">
    <property type="entry name" value="UDP-N-ACETYLGLUCOSAMINE--PEPTIDE N-ACETYLGLUCOSAMINYLTRANSFERASE SPINDLY-RELATED"/>
    <property type="match status" value="1"/>
</dbReference>
<organism evidence="5 6">
    <name type="scientific">Lysobacter gummosus</name>
    <dbReference type="NCBI Taxonomy" id="262324"/>
    <lineage>
        <taxon>Bacteria</taxon>
        <taxon>Pseudomonadati</taxon>
        <taxon>Pseudomonadota</taxon>
        <taxon>Gammaproteobacteria</taxon>
        <taxon>Lysobacterales</taxon>
        <taxon>Lysobacteraceae</taxon>
        <taxon>Lysobacter</taxon>
    </lineage>
</organism>
<dbReference type="InterPro" id="IPR050498">
    <property type="entry name" value="Ycf3"/>
</dbReference>
<feature type="region of interest" description="Disordered" evidence="4">
    <location>
        <begin position="189"/>
        <end position="208"/>
    </location>
</feature>
<evidence type="ECO:0000313" key="6">
    <source>
        <dbReference type="Proteomes" id="UP000829194"/>
    </source>
</evidence>
<feature type="compositionally biased region" description="Low complexity" evidence="4">
    <location>
        <begin position="197"/>
        <end position="208"/>
    </location>
</feature>
<dbReference type="Pfam" id="PF13424">
    <property type="entry name" value="TPR_12"/>
    <property type="match status" value="1"/>
</dbReference>
<feature type="repeat" description="TPR" evidence="3">
    <location>
        <begin position="489"/>
        <end position="522"/>
    </location>
</feature>
<protein>
    <submittedName>
        <fullName evidence="5">Tetratricopeptide repeat protein</fullName>
    </submittedName>
</protein>
<name>A0ABY3X9R1_9GAMM</name>
<dbReference type="Proteomes" id="UP000829194">
    <property type="component" value="Chromosome"/>
</dbReference>
<reference evidence="5 6" key="1">
    <citation type="submission" date="2022-03" db="EMBL/GenBank/DDBJ databases">
        <title>Complete genome sequence of Lysobacter capsici VKM B-2533 and Lysobacter gummosus 10.1.1, promising sources of lytic agents.</title>
        <authorList>
            <person name="Tarlachkov S.V."/>
            <person name="Kudryakova I.V."/>
            <person name="Afoshin A.S."/>
            <person name="Leontyevskaya E.A."/>
            <person name="Leontyevskaya N.V."/>
        </authorList>
    </citation>
    <scope>NUCLEOTIDE SEQUENCE [LARGE SCALE GENOMIC DNA]</scope>
    <source>
        <strain evidence="5 6">10.1.1</strain>
    </source>
</reference>